<reference evidence="1" key="1">
    <citation type="submission" date="2021-05" db="EMBL/GenBank/DDBJ databases">
        <authorList>
            <person name="Arsene-Ploetze F."/>
        </authorList>
    </citation>
    <scope>NUCLEOTIDE SEQUENCE</scope>
    <source>
        <strain evidence="1">DSM 42138</strain>
    </source>
</reference>
<dbReference type="Proteomes" id="UP001152519">
    <property type="component" value="Unassembled WGS sequence"/>
</dbReference>
<protein>
    <recommendedName>
        <fullName evidence="3">Circularly permuted type 2 ATP-grasp protein</fullName>
    </recommendedName>
</protein>
<sequence length="457" mass="49960">MSTAAPRTGVNAPVAAPWLSARSEPPEIGLPVARIAEIMREEFRELPFPPYPMALQPFVLPQPAYRELIDAAAALLALIRRSAELAGPDTAGRIAALRLDRADCPYWTDDEAWELRHCADLARPDVVLGPDGPKFVEFNVSGAFGGLLHFQLYQRGWQRIREEAGLPAFVSVGAYPRLARLIEDTCRELGVPPSVVLVGTPREWGPNTPLRHFRQQADLLRQHGINAVHLDFEDLVDGIGPADGGPLRHPLGLAQFDVHDAEQLGYDISPVRAAQARGFRLLPSASSWLLHTKRQLGLLSEGQPWMTDRERELAARYLPWTRILGDRETVWRGASYDLPKLLVERPEQFVIKGFTGMSGAQVHFGGRTEPAEWAALVERAVAGDSHIVQEVVPSVPMPVDVLEESGEIVRVSANPVMSPFVIDGGGAGCFGRYVADHQPGIVSALSRAGLSSLVAEP</sequence>
<comment type="caution">
    <text evidence="1">The sequence shown here is derived from an EMBL/GenBank/DDBJ whole genome shotgun (WGS) entry which is preliminary data.</text>
</comment>
<evidence type="ECO:0000313" key="2">
    <source>
        <dbReference type="Proteomes" id="UP001152519"/>
    </source>
</evidence>
<proteinExistence type="predicted"/>
<dbReference type="SUPFAM" id="SSF56059">
    <property type="entry name" value="Glutathione synthetase ATP-binding domain-like"/>
    <property type="match status" value="1"/>
</dbReference>
<dbReference type="EMBL" id="CAJSLV010000081">
    <property type="protein sequence ID" value="CAG6397151.1"/>
    <property type="molecule type" value="Genomic_DNA"/>
</dbReference>
<dbReference type="AlphaFoldDB" id="A0A9W4GTL0"/>
<evidence type="ECO:0008006" key="3">
    <source>
        <dbReference type="Google" id="ProtNLM"/>
    </source>
</evidence>
<evidence type="ECO:0000313" key="1">
    <source>
        <dbReference type="EMBL" id="CAG6397151.1"/>
    </source>
</evidence>
<gene>
    <name evidence="1" type="ORF">SCOCK_50200</name>
</gene>
<dbReference type="RefSeq" id="WP_251496669.1">
    <property type="nucleotide sequence ID" value="NZ_CAJSLV010000081.1"/>
</dbReference>
<organism evidence="1 2">
    <name type="scientific">Actinacidiphila cocklensis</name>
    <dbReference type="NCBI Taxonomy" id="887465"/>
    <lineage>
        <taxon>Bacteria</taxon>
        <taxon>Bacillati</taxon>
        <taxon>Actinomycetota</taxon>
        <taxon>Actinomycetes</taxon>
        <taxon>Kitasatosporales</taxon>
        <taxon>Streptomycetaceae</taxon>
        <taxon>Actinacidiphila</taxon>
    </lineage>
</organism>
<accession>A0A9W4GTL0</accession>
<name>A0A9W4GTL0_9ACTN</name>
<keyword evidence="2" id="KW-1185">Reference proteome</keyword>